<dbReference type="InterPro" id="IPR016024">
    <property type="entry name" value="ARM-type_fold"/>
</dbReference>
<evidence type="ECO:0000256" key="1">
    <source>
        <dbReference type="ARBA" id="ARBA00004496"/>
    </source>
</evidence>
<feature type="region of interest" description="Disordered" evidence="3">
    <location>
        <begin position="1006"/>
        <end position="1080"/>
    </location>
</feature>
<name>A0A507E0L2_9FUNG</name>
<feature type="domain" description="Beta-Casp" evidence="5">
    <location>
        <begin position="299"/>
        <end position="425"/>
    </location>
</feature>
<dbReference type="GO" id="GO:0035145">
    <property type="term" value="C:exon-exon junction complex"/>
    <property type="evidence" value="ECO:0007669"/>
    <property type="project" value="TreeGrafter"/>
</dbReference>
<evidence type="ECO:0000259" key="4">
    <source>
        <dbReference type="SMART" id="SM00543"/>
    </source>
</evidence>
<organism evidence="6 7">
    <name type="scientific">Powellomyces hirtus</name>
    <dbReference type="NCBI Taxonomy" id="109895"/>
    <lineage>
        <taxon>Eukaryota</taxon>
        <taxon>Fungi</taxon>
        <taxon>Fungi incertae sedis</taxon>
        <taxon>Chytridiomycota</taxon>
        <taxon>Chytridiomycota incertae sedis</taxon>
        <taxon>Chytridiomycetes</taxon>
        <taxon>Spizellomycetales</taxon>
        <taxon>Powellomycetaceae</taxon>
        <taxon>Powellomyces</taxon>
    </lineage>
</organism>
<dbReference type="EMBL" id="QEAQ01000070">
    <property type="protein sequence ID" value="TPX56590.1"/>
    <property type="molecule type" value="Genomic_DNA"/>
</dbReference>
<gene>
    <name evidence="6" type="ORF">PhCBS80983_g04441</name>
</gene>
<feature type="region of interest" description="Disordered" evidence="3">
    <location>
        <begin position="1523"/>
        <end position="1577"/>
    </location>
</feature>
<feature type="compositionally biased region" description="Acidic residues" evidence="3">
    <location>
        <begin position="1534"/>
        <end position="1545"/>
    </location>
</feature>
<feature type="compositionally biased region" description="Polar residues" evidence="3">
    <location>
        <begin position="1016"/>
        <end position="1027"/>
    </location>
</feature>
<feature type="compositionally biased region" description="Basic and acidic residues" evidence="3">
    <location>
        <begin position="1611"/>
        <end position="1621"/>
    </location>
</feature>
<dbReference type="InterPro" id="IPR007193">
    <property type="entry name" value="Upf2/Nmd2_C"/>
</dbReference>
<evidence type="ECO:0000313" key="6">
    <source>
        <dbReference type="EMBL" id="TPX56590.1"/>
    </source>
</evidence>
<sequence>MTGTGAAGRKNAVDIVSAGHETDGVVRDVRLFDQDPLCYQVPLSKDPQYPCLFLDFQQMPFLLDCALEILRPWAATEDETKPRMNVPPSPIHSSSRTPLKFVVPRLAALAQSIETVLISNPYNMLALPYLTEYLRFTGNIYATGPTVEFGRNSESGRVENNVHFQNELHPLYSLHDIEMCIAKIRRVHYSEIVELDDHGDDITITALSSGFCLGAANWIIESPNGKVSYVAASSNSELGHSTIMDTRPFEDMDAMILAQLGTAMARPLVSTVSQMLQLVVRTLEQRGNILFPVYPNGAIFDLISFVSDALEKSGFTETPIHVVSPVAQRALHLANIEGEWMSKDKQANLYEALKPLKHGKLMETRMLHHHEYGDSVLNFKPPYIVFAGHPSLFGGDAASFVDIWRDDPKNLLVITEPLAPPLKKLPTESEMQLQTCTCVMETRLSLEEVMTRNSARNVVVPLRASASPRALLESLPNRGRSMLRPLEPMQDLSIPFTRNFVRAYVTDESLKNAGTAQEAPLITGKISTANKRVCTVQCTIPINNPLNGLVAAAALAKSCLSELGPARILDVAGGVTIDWSEGYQRVVFTLQEVRVEATDMRVMAFLKSAVSQSPKGVVIQDQDVLVRREQKIHLKKKNEEAFVYRPDIETLKGLDGSIKKNTSFVRKLKSGLTHDQVGALSKELLSLKLEKYLSEIVTAISEARFKTTPDIWAAVEICSLLHQRFAAFTPELVPVLLRQLGPPPNTHGMSVEQAEKEESTRIAKQRSTLRLIAELYSVGIVRDSPRELVMPNILKEMLITDKDRHVNLSIAVTFVKYYGRDFTGIEAKTRGRRNSSASAIDNENGVLSPEESAPQTAALEDLIPADVKAMVKSILLAYYDSLEHHLVQEHGRIRRTEKANHEHYIHRGEINEERQERYQKALKAYEKLFAGAQTLAECLDRDLPDLPEDQSTTRIGIGITEGAGERDDKDSSSSVWEDDDAKAFYENLIDLRNHVPAIFLGKKKERKDEVIPDTADANSSETPSPTDTAEDIENDASHVSDDQQLDNGDVDDEPEVPKAEEDDKDVDEEEDGDKKKAVSGANQAALDALLNRLPNAMNRDTIDQISIEFAFLNAKGTRKKLIRTLLAVPRQRLDLLPYYSRMIATLYPYIPEIGIAVVDQLEKSFHGHQKRKEQVFIEEKTKNIRYIAELTKFKVTPTHVVFHCIKFLLDNFKHHNIELLCTLLETCGRFLYKSPETSTRASNYLDILMRKKNVENVDSRQVFMIDNAFYQCNPPDKPAITAKVRPPIELYVQKLIYADLSKKTVEKILKQLRKLNWDLAETRHMMNKIFGKVWKVKYSHLHMMAFMASELSRYYPEFGVSIVDNTLEEIRIGLEENIFKHNQRRIAVAKYLGELYNYRMVESALIFETLFRIVSFGHENNLPRYGVGTPLDAQQDFFRVRLCCTILDTCGTCFDRGSMAKRLNLFLAFFQMYINTKPRPPMDIEFTLSDTFELLRPKLVILQTYEEAAAAYGQLATEQYQATQNGGDNGIGDASDDDDDDEDEGGADRRGQSADDDEEDDNDSKNQPQADEEDGGIDDDEAVIVHMQHDVDEEADEDFEREFSRMMQESVEGRRTDRKSVFDAPVPTRLKTATAPLIDKPDSEEGDQVAFTLLTKKGNKQQARTMALPADISFVINTRNKQEAEQEEKQHLKQLVLSYEEREREAAKRGMY</sequence>
<dbReference type="SMART" id="SM01027">
    <property type="entry name" value="Beta-Casp"/>
    <property type="match status" value="1"/>
</dbReference>
<feature type="domain" description="MIF4G" evidence="4">
    <location>
        <begin position="658"/>
        <end position="881"/>
    </location>
</feature>
<proteinExistence type="predicted"/>
<dbReference type="Pfam" id="PF02854">
    <property type="entry name" value="MIF4G"/>
    <property type="match status" value="3"/>
</dbReference>
<dbReference type="PANTHER" id="PTHR12839:SF7">
    <property type="entry name" value="REGULATOR OF NONSENSE TRANSCRIPTS 2"/>
    <property type="match status" value="1"/>
</dbReference>
<dbReference type="Gene3D" id="4.10.80.160">
    <property type="match status" value="1"/>
</dbReference>
<dbReference type="Proteomes" id="UP000318582">
    <property type="component" value="Unassembled WGS sequence"/>
</dbReference>
<protein>
    <submittedName>
        <fullName evidence="6">Uncharacterized protein</fullName>
    </submittedName>
</protein>
<dbReference type="InterPro" id="IPR003890">
    <property type="entry name" value="MIF4G-like_typ-3"/>
</dbReference>
<dbReference type="STRING" id="109895.A0A507E0L2"/>
<dbReference type="InterPro" id="IPR022712">
    <property type="entry name" value="Beta_Casp"/>
</dbReference>
<dbReference type="GO" id="GO:0005737">
    <property type="term" value="C:cytoplasm"/>
    <property type="evidence" value="ECO:0007669"/>
    <property type="project" value="UniProtKB-SubCell"/>
</dbReference>
<feature type="compositionally biased region" description="Acidic residues" evidence="3">
    <location>
        <begin position="1062"/>
        <end position="1071"/>
    </location>
</feature>
<comment type="subcellular location">
    <subcellularLocation>
        <location evidence="1">Cytoplasm</location>
    </subcellularLocation>
</comment>
<keyword evidence="7" id="KW-1185">Reference proteome</keyword>
<evidence type="ECO:0000256" key="3">
    <source>
        <dbReference type="SAM" id="MobiDB-lite"/>
    </source>
</evidence>
<dbReference type="InterPro" id="IPR001279">
    <property type="entry name" value="Metallo-B-lactamas"/>
</dbReference>
<evidence type="ECO:0000259" key="5">
    <source>
        <dbReference type="SMART" id="SM01027"/>
    </source>
</evidence>
<dbReference type="Gene3D" id="3.60.15.10">
    <property type="entry name" value="Ribonuclease Z/Hydroxyacylglutathione hydrolase-like"/>
    <property type="match status" value="1"/>
</dbReference>
<feature type="region of interest" description="Disordered" evidence="3">
    <location>
        <begin position="943"/>
        <end position="976"/>
    </location>
</feature>
<dbReference type="FunFam" id="1.25.40.180:FF:000037">
    <property type="entry name" value="Nonsense-mediated mRNA decay factor (Upf2)"/>
    <property type="match status" value="1"/>
</dbReference>
<dbReference type="Pfam" id="PF04050">
    <property type="entry name" value="Upf2"/>
    <property type="match status" value="1"/>
</dbReference>
<dbReference type="PANTHER" id="PTHR12839">
    <property type="entry name" value="NONSENSE-MEDIATED MRNA DECAY PROTEIN 2 UP-FRAMESHIFT SUPPRESSOR 2"/>
    <property type="match status" value="1"/>
</dbReference>
<keyword evidence="2" id="KW-0963">Cytoplasm</keyword>
<feature type="domain" description="MIF4G" evidence="4">
    <location>
        <begin position="1087"/>
        <end position="1275"/>
    </location>
</feature>
<feature type="region of interest" description="Disordered" evidence="3">
    <location>
        <begin position="1608"/>
        <end position="1627"/>
    </location>
</feature>
<dbReference type="SMART" id="SM00543">
    <property type="entry name" value="MIF4G"/>
    <property type="match status" value="3"/>
</dbReference>
<dbReference type="InterPro" id="IPR036866">
    <property type="entry name" value="RibonucZ/Hydroxyglut_hydro"/>
</dbReference>
<dbReference type="SUPFAM" id="SSF48371">
    <property type="entry name" value="ARM repeat"/>
    <property type="match status" value="3"/>
</dbReference>
<accession>A0A507E0L2</accession>
<dbReference type="Gene3D" id="1.25.40.180">
    <property type="match status" value="3"/>
</dbReference>
<dbReference type="GO" id="GO:0003723">
    <property type="term" value="F:RNA binding"/>
    <property type="evidence" value="ECO:0007669"/>
    <property type="project" value="InterPro"/>
</dbReference>
<evidence type="ECO:0000256" key="2">
    <source>
        <dbReference type="ARBA" id="ARBA00022490"/>
    </source>
</evidence>
<dbReference type="Pfam" id="PF16661">
    <property type="entry name" value="Lactamase_B_6"/>
    <property type="match status" value="1"/>
</dbReference>
<reference evidence="6 7" key="1">
    <citation type="journal article" date="2019" name="Sci. Rep.">
        <title>Comparative genomics of chytrid fungi reveal insights into the obligate biotrophic and pathogenic lifestyle of Synchytrium endobioticum.</title>
        <authorList>
            <person name="van de Vossenberg B.T.L.H."/>
            <person name="Warris S."/>
            <person name="Nguyen H.D.T."/>
            <person name="van Gent-Pelzer M.P.E."/>
            <person name="Joly D.L."/>
            <person name="van de Geest H.C."/>
            <person name="Bonants P.J.M."/>
            <person name="Smith D.S."/>
            <person name="Levesque C.A."/>
            <person name="van der Lee T.A.J."/>
        </authorList>
    </citation>
    <scope>NUCLEOTIDE SEQUENCE [LARGE SCALE GENOMIC DNA]</scope>
    <source>
        <strain evidence="6 7">CBS 809.83</strain>
    </source>
</reference>
<dbReference type="GO" id="GO:0000184">
    <property type="term" value="P:nuclear-transcribed mRNA catabolic process, nonsense-mediated decay"/>
    <property type="evidence" value="ECO:0007669"/>
    <property type="project" value="InterPro"/>
</dbReference>
<evidence type="ECO:0000313" key="7">
    <source>
        <dbReference type="Proteomes" id="UP000318582"/>
    </source>
</evidence>
<dbReference type="InterPro" id="IPR039762">
    <property type="entry name" value="Nmd2/UPF2"/>
</dbReference>
<comment type="caution">
    <text evidence="6">The sequence shown here is derived from an EMBL/GenBank/DDBJ whole genome shotgun (WGS) entry which is preliminary data.</text>
</comment>
<dbReference type="SUPFAM" id="SSF56281">
    <property type="entry name" value="Metallo-hydrolase/oxidoreductase"/>
    <property type="match status" value="1"/>
</dbReference>
<feature type="domain" description="MIF4G" evidence="4">
    <location>
        <begin position="1290"/>
        <end position="1498"/>
    </location>
</feature>